<dbReference type="Gene3D" id="3.50.30.20">
    <property type="entry name" value="Carbamoyl-phosphate synthase small subunit, N-terminal domain"/>
    <property type="match status" value="1"/>
</dbReference>
<protein>
    <recommendedName>
        <fullName evidence="10">Carbamoyl phosphate synthase small chain</fullName>
        <ecNumber evidence="10">6.3.5.5</ecNumber>
    </recommendedName>
    <alternativeName>
        <fullName evidence="10">Carbamoyl phosphate synthetase glutamine chain</fullName>
    </alternativeName>
</protein>
<dbReference type="PROSITE" id="PS51273">
    <property type="entry name" value="GATASE_TYPE_1"/>
    <property type="match status" value="1"/>
</dbReference>
<feature type="binding site" evidence="10">
    <location>
        <position position="315"/>
    </location>
    <ligand>
        <name>L-glutamine</name>
        <dbReference type="ChEBI" id="CHEBI:58359"/>
    </ligand>
</feature>
<evidence type="ECO:0000256" key="4">
    <source>
        <dbReference type="ARBA" id="ARBA00022741"/>
    </source>
</evidence>
<comment type="subcellular location">
    <subcellularLocation>
        <location evidence="10">Plastid</location>
        <location evidence="10">Chloroplast</location>
    </subcellularLocation>
</comment>
<dbReference type="InterPro" id="IPR029062">
    <property type="entry name" value="Class_I_gatase-like"/>
</dbReference>
<proteinExistence type="inferred from homology"/>
<dbReference type="Gene3D" id="3.40.50.880">
    <property type="match status" value="1"/>
</dbReference>
<evidence type="ECO:0000256" key="7">
    <source>
        <dbReference type="ARBA" id="ARBA00044031"/>
    </source>
</evidence>
<evidence type="ECO:0000256" key="5">
    <source>
        <dbReference type="ARBA" id="ARBA00022840"/>
    </source>
</evidence>
<dbReference type="EMBL" id="MF101425">
    <property type="protein sequence ID" value="ARW62813.1"/>
    <property type="molecule type" value="Genomic_DNA"/>
</dbReference>
<comment type="function">
    <text evidence="10">Small subunit of the glutamine-dependent carbamoyl phosphate synthetase (CPSase). CPSase catalyzes the formation of carbamoyl phosphate from the ammonia moiety of glutamine, carbonate, and phosphate donated by ATP, constituting the first step of 2 biosynthetic pathways, one leading to arginine and/or urea and the other to pyrimidine nucleotides. The small subunit (glutamine amidotransferase) binds and cleaves glutamine to supply the large subunit with the substrate ammonia.</text>
</comment>
<keyword evidence="10" id="KW-0055">Arginine biosynthesis</keyword>
<evidence type="ECO:0000259" key="11">
    <source>
        <dbReference type="SMART" id="SM01097"/>
    </source>
</evidence>
<geneLocation type="chloroplast" evidence="12"/>
<dbReference type="InterPro" id="IPR002474">
    <property type="entry name" value="CarbamoylP_synth_ssu_N"/>
</dbReference>
<dbReference type="Pfam" id="PF00988">
    <property type="entry name" value="CPSase_sm_chain"/>
    <property type="match status" value="1"/>
</dbReference>
<dbReference type="RefSeq" id="YP_009394251.1">
    <property type="nucleotide sequence ID" value="NC_035272.1"/>
</dbReference>
<dbReference type="GO" id="GO:0009507">
    <property type="term" value="C:chloroplast"/>
    <property type="evidence" value="ECO:0007669"/>
    <property type="project" value="UniProtKB-SubCell"/>
</dbReference>
<evidence type="ECO:0000313" key="12">
    <source>
        <dbReference type="EMBL" id="ARW62813.1"/>
    </source>
</evidence>
<dbReference type="InterPro" id="IPR006274">
    <property type="entry name" value="CarbamoylP_synth_ssu"/>
</dbReference>
<keyword evidence="12" id="KW-0150">Chloroplast</keyword>
<dbReference type="GO" id="GO:0006526">
    <property type="term" value="P:L-arginine biosynthetic process"/>
    <property type="evidence" value="ECO:0007669"/>
    <property type="project" value="UniProtKB-UniRule"/>
</dbReference>
<feature type="binding site" evidence="10">
    <location>
        <position position="317"/>
    </location>
    <ligand>
        <name>L-glutamine</name>
        <dbReference type="ChEBI" id="CHEBI:58359"/>
    </ligand>
</feature>
<keyword evidence="6 10" id="KW-0315">Glutamine amidotransferase</keyword>
<dbReference type="InterPro" id="IPR035686">
    <property type="entry name" value="CPSase_GATase1"/>
</dbReference>
<dbReference type="UniPathway" id="UPA00070">
    <property type="reaction ID" value="UER00115"/>
</dbReference>
<feature type="binding site" evidence="10">
    <location>
        <position position="248"/>
    </location>
    <ligand>
        <name>L-glutamine</name>
        <dbReference type="ChEBI" id="CHEBI:58359"/>
    </ligand>
</feature>
<dbReference type="GO" id="GO:0004088">
    <property type="term" value="F:carbamoyl-phosphate synthase (glutamine-hydrolyzing) activity"/>
    <property type="evidence" value="ECO:0007669"/>
    <property type="project" value="UniProtKB-UniRule"/>
</dbReference>
<dbReference type="PANTHER" id="PTHR43418">
    <property type="entry name" value="MULTIFUNCTIONAL TRYPTOPHAN BIOSYNTHESIS PROTEIN-RELATED"/>
    <property type="match status" value="1"/>
</dbReference>
<dbReference type="PRINTS" id="PR00096">
    <property type="entry name" value="GATASE"/>
</dbReference>
<evidence type="ECO:0000256" key="3">
    <source>
        <dbReference type="ARBA" id="ARBA00022598"/>
    </source>
</evidence>
<feature type="binding site" evidence="10">
    <location>
        <position position="246"/>
    </location>
    <ligand>
        <name>L-glutamine</name>
        <dbReference type="ChEBI" id="CHEBI:58359"/>
    </ligand>
</feature>
<comment type="pathway">
    <text evidence="10">Pyrimidine metabolism; UMP biosynthesis via de novo pathway; (S)-dihydroorotate from bicarbonate: step 1/3.</text>
</comment>
<comment type="pathway">
    <text evidence="1 10">Amino-acid biosynthesis; L-arginine biosynthesis; carbamoyl phosphate from bicarbonate: step 1/1.</text>
</comment>
<dbReference type="HAMAP" id="MF_01209">
    <property type="entry name" value="CPSase_S_chain"/>
    <property type="match status" value="1"/>
</dbReference>
<dbReference type="SUPFAM" id="SSF52021">
    <property type="entry name" value="Carbamoyl phosphate synthetase, small subunit N-terminal domain"/>
    <property type="match status" value="1"/>
</dbReference>
<reference evidence="12" key="1">
    <citation type="journal article" date="2017" name="J. Phycol.">
        <title>Analysis of chloroplast genomes and a supermatrix inform reclassification of the Rhodomelaceae (Rhodophyta).</title>
        <authorList>
            <person name="Diaz-Tapia P."/>
            <person name="Maggs C.A."/>
            <person name="West J.A."/>
            <person name="Verbruggen H."/>
        </authorList>
    </citation>
    <scope>NUCLEOTIDE SEQUENCE</scope>
    <source>
        <strain evidence="12">PD516</strain>
    </source>
</reference>
<sequence length="390" mass="44058">MSNRLYPSILYLEDGTFYKGWSFFELPVYAGEIVFNTGMTGYQEILSDPSYTGQMVVFTYPEIGNTGLNQEDNESNFIHLKALISKNISTLPSSWRSNISLKDYIVKKRIPHLFGVDTRSLTKKIRVLGVMNSYLCSFNSFKKGFKLDLKNLNELDLIRKITVRNQYNFVISNNFKFNITKSFYINPSKRLNSLKSYTIVVLDLGLKFNIIRYLLSLGCKVHVLPATSDYNLILSCKPDGILLSNGPGNPTVANYAINTVQKLIYNSYVPIFGICMGHQILNIACGFNTFKLKFGHRGLNHPSGLNNYSELTSQNHGFAVSPKLQDHFNLLESLVVKYQNLNDGTVAATFHNEIPVFSVQYHPEASPGPHDSSYLFNVFVQLISVISCKN</sequence>
<evidence type="ECO:0000256" key="1">
    <source>
        <dbReference type="ARBA" id="ARBA00005077"/>
    </source>
</evidence>
<feature type="binding site" evidence="10">
    <location>
        <position position="50"/>
    </location>
    <ligand>
        <name>L-glutamine</name>
        <dbReference type="ChEBI" id="CHEBI:58359"/>
    </ligand>
</feature>
<evidence type="ECO:0000256" key="10">
    <source>
        <dbReference type="HAMAP-Rule" id="MF_01209"/>
    </source>
</evidence>
<keyword evidence="3 10" id="KW-0436">Ligase</keyword>
<comment type="catalytic activity">
    <reaction evidence="8 10">
        <text>hydrogencarbonate + L-glutamine + 2 ATP + H2O = carbamoyl phosphate + L-glutamate + 2 ADP + phosphate + 2 H(+)</text>
        <dbReference type="Rhea" id="RHEA:18633"/>
        <dbReference type="ChEBI" id="CHEBI:15377"/>
        <dbReference type="ChEBI" id="CHEBI:15378"/>
        <dbReference type="ChEBI" id="CHEBI:17544"/>
        <dbReference type="ChEBI" id="CHEBI:29985"/>
        <dbReference type="ChEBI" id="CHEBI:30616"/>
        <dbReference type="ChEBI" id="CHEBI:43474"/>
        <dbReference type="ChEBI" id="CHEBI:58228"/>
        <dbReference type="ChEBI" id="CHEBI:58359"/>
        <dbReference type="ChEBI" id="CHEBI:456216"/>
        <dbReference type="EC" id="6.3.5.5"/>
    </reaction>
</comment>
<dbReference type="InterPro" id="IPR017926">
    <property type="entry name" value="GATASE"/>
</dbReference>
<dbReference type="UniPathway" id="UPA00068">
    <property type="reaction ID" value="UER00171"/>
</dbReference>
<dbReference type="SMART" id="SM01097">
    <property type="entry name" value="CPSase_sm_chain"/>
    <property type="match status" value="1"/>
</dbReference>
<dbReference type="GO" id="GO:0004359">
    <property type="term" value="F:glutaminase activity"/>
    <property type="evidence" value="ECO:0007669"/>
    <property type="project" value="RHEA"/>
</dbReference>
<dbReference type="NCBIfam" id="NF009475">
    <property type="entry name" value="PRK12838.1"/>
    <property type="match status" value="1"/>
</dbReference>
<keyword evidence="10" id="KW-0665">Pyrimidine biosynthesis</keyword>
<accession>A0A1Z1MA65</accession>
<dbReference type="InterPro" id="IPR036480">
    <property type="entry name" value="CarbP_synth_ssu_N_sf"/>
</dbReference>
<feature type="active site" evidence="10">
    <location>
        <position position="362"/>
    </location>
</feature>
<comment type="similarity">
    <text evidence="2 10">Belongs to the CarA family.</text>
</comment>
<feature type="region of interest" description="CPSase" evidence="10">
    <location>
        <begin position="1"/>
        <end position="189"/>
    </location>
</feature>
<dbReference type="NCBIfam" id="TIGR01368">
    <property type="entry name" value="CPSaseIIsmall"/>
    <property type="match status" value="1"/>
</dbReference>
<dbReference type="GO" id="GO:0005524">
    <property type="term" value="F:ATP binding"/>
    <property type="evidence" value="ECO:0007669"/>
    <property type="project" value="UniProtKB-UniRule"/>
</dbReference>
<keyword evidence="10" id="KW-0028">Amino-acid biosynthesis</keyword>
<dbReference type="SUPFAM" id="SSF52317">
    <property type="entry name" value="Class I glutamine amidotransferase-like"/>
    <property type="match status" value="1"/>
</dbReference>
<keyword evidence="12" id="KW-0934">Plastid</keyword>
<dbReference type="InterPro" id="IPR050472">
    <property type="entry name" value="Anth_synth/Amidotransfase"/>
</dbReference>
<feature type="binding site" evidence="10">
    <location>
        <position position="279"/>
    </location>
    <ligand>
        <name>L-glutamine</name>
        <dbReference type="ChEBI" id="CHEBI:58359"/>
    </ligand>
</feature>
<feature type="binding site" evidence="10">
    <location>
        <position position="276"/>
    </location>
    <ligand>
        <name>L-glutamine</name>
        <dbReference type="ChEBI" id="CHEBI:58359"/>
    </ligand>
</feature>
<dbReference type="PRINTS" id="PR00097">
    <property type="entry name" value="ANTSNTHASEII"/>
</dbReference>
<comment type="subunit">
    <text evidence="7">Heterodimer composed of 2 chains; the small (or glutamine) chain promotes the hydrolysis of glutamine to ammonia, which is used by the large (or ammonia) chain to synthesize carbamoyl phosphate.</text>
</comment>
<gene>
    <name evidence="10 12" type="primary">carA</name>
</gene>
<organism evidence="12">
    <name type="scientific">Leptosiphonia brodiei</name>
    <dbReference type="NCBI Taxonomy" id="2608611"/>
    <lineage>
        <taxon>Eukaryota</taxon>
        <taxon>Rhodophyta</taxon>
        <taxon>Florideophyceae</taxon>
        <taxon>Rhodymeniophycidae</taxon>
        <taxon>Ceramiales</taxon>
        <taxon>Rhodomelaceae</taxon>
        <taxon>Polysiphonioideae</taxon>
        <taxon>Leptosiphonia</taxon>
    </lineage>
</organism>
<dbReference type="GeneID" id="33356083"/>
<keyword evidence="5 10" id="KW-0067">ATP-binding</keyword>
<dbReference type="GO" id="GO:0006541">
    <property type="term" value="P:glutamine metabolic process"/>
    <property type="evidence" value="ECO:0007669"/>
    <property type="project" value="InterPro"/>
</dbReference>
<comment type="catalytic activity">
    <reaction evidence="9 10">
        <text>L-glutamine + H2O = L-glutamate + NH4(+)</text>
        <dbReference type="Rhea" id="RHEA:15889"/>
        <dbReference type="ChEBI" id="CHEBI:15377"/>
        <dbReference type="ChEBI" id="CHEBI:28938"/>
        <dbReference type="ChEBI" id="CHEBI:29985"/>
        <dbReference type="ChEBI" id="CHEBI:58359"/>
    </reaction>
</comment>
<feature type="domain" description="Carbamoyl-phosphate synthase small subunit N-terminal" evidence="11">
    <location>
        <begin position="6"/>
        <end position="136"/>
    </location>
</feature>
<evidence type="ECO:0000256" key="9">
    <source>
        <dbReference type="ARBA" id="ARBA00049285"/>
    </source>
</evidence>
<dbReference type="EC" id="6.3.5.5" evidence="10"/>
<dbReference type="PRINTS" id="PR00099">
    <property type="entry name" value="CPSGATASE"/>
</dbReference>
<dbReference type="Pfam" id="PF00117">
    <property type="entry name" value="GATase"/>
    <property type="match status" value="1"/>
</dbReference>
<dbReference type="CDD" id="cd01744">
    <property type="entry name" value="GATase1_CPSase"/>
    <property type="match status" value="1"/>
</dbReference>
<dbReference type="AlphaFoldDB" id="A0A1Z1MA65"/>
<keyword evidence="4 10" id="KW-0547">Nucleotide-binding</keyword>
<evidence type="ECO:0000256" key="6">
    <source>
        <dbReference type="ARBA" id="ARBA00022962"/>
    </source>
</evidence>
<feature type="active site" description="Nucleophile" evidence="10">
    <location>
        <position position="275"/>
    </location>
</feature>
<dbReference type="PANTHER" id="PTHR43418:SF7">
    <property type="entry name" value="CARBAMOYL-PHOSPHATE SYNTHASE SMALL CHAIN"/>
    <property type="match status" value="1"/>
</dbReference>
<comment type="subunit">
    <text evidence="10">Composed of two chains; the small (or glutamine) chain promotes the hydrolysis of glutamine to ammonia, which is used by the large (or ammonia) chain to synthesize carbamoyl phosphate. Tetramer of heterodimers (alpha,beta)4.</text>
</comment>
<feature type="active site" evidence="10">
    <location>
        <position position="364"/>
    </location>
</feature>
<feature type="binding site" evidence="10">
    <location>
        <position position="318"/>
    </location>
    <ligand>
        <name>L-glutamine</name>
        <dbReference type="ChEBI" id="CHEBI:58359"/>
    </ligand>
</feature>
<name>A0A1Z1MA65_9FLOR</name>
<evidence type="ECO:0000256" key="8">
    <source>
        <dbReference type="ARBA" id="ARBA00048816"/>
    </source>
</evidence>
<evidence type="ECO:0000256" key="2">
    <source>
        <dbReference type="ARBA" id="ARBA00007800"/>
    </source>
</evidence>
<dbReference type="GO" id="GO:0044205">
    <property type="term" value="P:'de novo' UMP biosynthetic process"/>
    <property type="evidence" value="ECO:0007669"/>
    <property type="project" value="UniProtKB-UniRule"/>
</dbReference>
<dbReference type="GO" id="GO:0006207">
    <property type="term" value="P:'de novo' pyrimidine nucleobase biosynthetic process"/>
    <property type="evidence" value="ECO:0007669"/>
    <property type="project" value="InterPro"/>
</dbReference>